<dbReference type="SUPFAM" id="SSF46689">
    <property type="entry name" value="Homeodomain-like"/>
    <property type="match status" value="1"/>
</dbReference>
<dbReference type="GO" id="GO:0003700">
    <property type="term" value="F:DNA-binding transcription factor activity"/>
    <property type="evidence" value="ECO:0007669"/>
    <property type="project" value="TreeGrafter"/>
</dbReference>
<organism evidence="4 5">
    <name type="scientific">Aeromicrobium piscarium</name>
    <dbReference type="NCBI Taxonomy" id="2590901"/>
    <lineage>
        <taxon>Bacteria</taxon>
        <taxon>Bacillati</taxon>
        <taxon>Actinomycetota</taxon>
        <taxon>Actinomycetes</taxon>
        <taxon>Propionibacteriales</taxon>
        <taxon>Nocardioidaceae</taxon>
        <taxon>Aeromicrobium</taxon>
    </lineage>
</organism>
<keyword evidence="1 2" id="KW-0238">DNA-binding</keyword>
<dbReference type="PROSITE" id="PS50977">
    <property type="entry name" value="HTH_TETR_2"/>
    <property type="match status" value="1"/>
</dbReference>
<evidence type="ECO:0000256" key="2">
    <source>
        <dbReference type="PROSITE-ProRule" id="PRU00335"/>
    </source>
</evidence>
<dbReference type="GO" id="GO:0000976">
    <property type="term" value="F:transcription cis-regulatory region binding"/>
    <property type="evidence" value="ECO:0007669"/>
    <property type="project" value="TreeGrafter"/>
</dbReference>
<dbReference type="Pfam" id="PF17933">
    <property type="entry name" value="TetR_C_25"/>
    <property type="match status" value="1"/>
</dbReference>
<dbReference type="InterPro" id="IPR041484">
    <property type="entry name" value="TetR_C_25"/>
</dbReference>
<name>A0A554S870_9ACTN</name>
<dbReference type="PANTHER" id="PTHR30055:SF146">
    <property type="entry name" value="HTH-TYPE TRANSCRIPTIONAL DUAL REGULATOR CECR"/>
    <property type="match status" value="1"/>
</dbReference>
<dbReference type="Proteomes" id="UP000316988">
    <property type="component" value="Unassembled WGS sequence"/>
</dbReference>
<dbReference type="InterPro" id="IPR050109">
    <property type="entry name" value="HTH-type_TetR-like_transc_reg"/>
</dbReference>
<dbReference type="RefSeq" id="WP_143913628.1">
    <property type="nucleotide sequence ID" value="NZ_VLNT01000008.1"/>
</dbReference>
<dbReference type="Gene3D" id="1.10.357.10">
    <property type="entry name" value="Tetracycline Repressor, domain 2"/>
    <property type="match status" value="1"/>
</dbReference>
<proteinExistence type="predicted"/>
<comment type="caution">
    <text evidence="4">The sequence shown here is derived from an EMBL/GenBank/DDBJ whole genome shotgun (WGS) entry which is preliminary data.</text>
</comment>
<dbReference type="InterPro" id="IPR009057">
    <property type="entry name" value="Homeodomain-like_sf"/>
</dbReference>
<feature type="domain" description="HTH tetR-type" evidence="3">
    <location>
        <begin position="12"/>
        <end position="71"/>
    </location>
</feature>
<evidence type="ECO:0000313" key="4">
    <source>
        <dbReference type="EMBL" id="TSD62515.1"/>
    </source>
</evidence>
<keyword evidence="5" id="KW-1185">Reference proteome</keyword>
<protein>
    <submittedName>
        <fullName evidence="4">TetR family transcriptional regulator</fullName>
    </submittedName>
</protein>
<gene>
    <name evidence="4" type="ORF">FNM00_11190</name>
</gene>
<dbReference type="InterPro" id="IPR001647">
    <property type="entry name" value="HTH_TetR"/>
</dbReference>
<evidence type="ECO:0000256" key="1">
    <source>
        <dbReference type="ARBA" id="ARBA00023125"/>
    </source>
</evidence>
<reference evidence="4 5" key="1">
    <citation type="submission" date="2019-07" db="EMBL/GenBank/DDBJ databases">
        <authorList>
            <person name="Zhao L.H."/>
        </authorList>
    </citation>
    <scope>NUCLEOTIDE SEQUENCE [LARGE SCALE GENOMIC DNA]</scope>
    <source>
        <strain evidence="4 5">Co35</strain>
    </source>
</reference>
<dbReference type="Pfam" id="PF00440">
    <property type="entry name" value="TetR_N"/>
    <property type="match status" value="1"/>
</dbReference>
<dbReference type="EMBL" id="VLNT01000008">
    <property type="protein sequence ID" value="TSD62515.1"/>
    <property type="molecule type" value="Genomic_DNA"/>
</dbReference>
<feature type="DNA-binding region" description="H-T-H motif" evidence="2">
    <location>
        <begin position="34"/>
        <end position="53"/>
    </location>
</feature>
<dbReference type="PRINTS" id="PR00455">
    <property type="entry name" value="HTHTETR"/>
</dbReference>
<sequence length="220" mass="23724">MRSTGPVEDADKTSRARLRDAAILCFARDGFGASVRSIATEAGVSAGLVIHHFGSKQALREACDSQVLAIIRETKQQSIREVTAGKSLLHRFAAADEQGPLLGYIVRSLQDGGPVAATFIEHLVADAVAYCADGVRAGLLHPSRDEPARARYLTLSAMGALLLEIQLRPPADPADLSALVREFMSTSYLPMLELYTQGVFTTSRLLDDYLLTVPDRSPAE</sequence>
<dbReference type="OrthoDB" id="3403733at2"/>
<accession>A0A554S870</accession>
<dbReference type="PANTHER" id="PTHR30055">
    <property type="entry name" value="HTH-TYPE TRANSCRIPTIONAL REGULATOR RUTR"/>
    <property type="match status" value="1"/>
</dbReference>
<dbReference type="AlphaFoldDB" id="A0A554S870"/>
<evidence type="ECO:0000259" key="3">
    <source>
        <dbReference type="PROSITE" id="PS50977"/>
    </source>
</evidence>
<evidence type="ECO:0000313" key="5">
    <source>
        <dbReference type="Proteomes" id="UP000316988"/>
    </source>
</evidence>